<comment type="caution">
    <text evidence="1">The sequence shown here is derived from an EMBL/GenBank/DDBJ whole genome shotgun (WGS) entry which is preliminary data.</text>
</comment>
<sequence>MIKLVALDLDGTTLDSEGKLTSEVKEAVEAAKVAGVKVVICTGRPLLGVQWILDELGLRDHGDFVITYNGGLVQRADTGEEFIAQGISGEEFLDIDNAARKAGLHIHAATRDGIYTTNRDIGKYTVYEASVVQMPLHYRTAEEIMKLDLIKVMMIDEPEILDEGIAYLPFELFEEFNMIKSAPYFLEFVNKDVSKGNAVLHLAEKLSIDVDELMAIGDAENDRAMLEKVGHPVVMENGIPALKSIAKYITKSNDESGVAYAINTWVLPDYN</sequence>
<dbReference type="Pfam" id="PF08282">
    <property type="entry name" value="Hydrolase_3"/>
    <property type="match status" value="1"/>
</dbReference>
<dbReference type="EMBL" id="JACHHV010000015">
    <property type="protein sequence ID" value="MBB5888137.1"/>
    <property type="molecule type" value="Genomic_DNA"/>
</dbReference>
<dbReference type="Proteomes" id="UP000562464">
    <property type="component" value="Unassembled WGS sequence"/>
</dbReference>
<evidence type="ECO:0000313" key="2">
    <source>
        <dbReference type="Proteomes" id="UP000562464"/>
    </source>
</evidence>
<dbReference type="SFLD" id="SFLDG01144">
    <property type="entry name" value="C2.B.4:_PGP_Like"/>
    <property type="match status" value="1"/>
</dbReference>
<gene>
    <name evidence="1" type="ORF">HNQ37_001029</name>
</gene>
<dbReference type="InterPro" id="IPR023214">
    <property type="entry name" value="HAD_sf"/>
</dbReference>
<dbReference type="InterPro" id="IPR036412">
    <property type="entry name" value="HAD-like_sf"/>
</dbReference>
<dbReference type="NCBIfam" id="NF007806">
    <property type="entry name" value="PRK10513.1"/>
    <property type="match status" value="1"/>
</dbReference>
<dbReference type="SUPFAM" id="SSF56784">
    <property type="entry name" value="HAD-like"/>
    <property type="match status" value="1"/>
</dbReference>
<dbReference type="GO" id="GO:0016791">
    <property type="term" value="F:phosphatase activity"/>
    <property type="evidence" value="ECO:0007669"/>
    <property type="project" value="UniProtKB-ARBA"/>
</dbReference>
<dbReference type="PANTHER" id="PTHR10000">
    <property type="entry name" value="PHOSPHOSERINE PHOSPHATASE"/>
    <property type="match status" value="1"/>
</dbReference>
<name>A0A841C764_9LACT</name>
<dbReference type="NCBIfam" id="TIGR00099">
    <property type="entry name" value="Cof-subfamily"/>
    <property type="match status" value="1"/>
</dbReference>
<dbReference type="Gene3D" id="3.40.50.1000">
    <property type="entry name" value="HAD superfamily/HAD-like"/>
    <property type="match status" value="1"/>
</dbReference>
<reference evidence="1 2" key="1">
    <citation type="submission" date="2020-08" db="EMBL/GenBank/DDBJ databases">
        <title>Genomic Encyclopedia of Type Strains, Phase IV (KMG-IV): sequencing the most valuable type-strain genomes for metagenomic binning, comparative biology and taxonomic classification.</title>
        <authorList>
            <person name="Goeker M."/>
        </authorList>
    </citation>
    <scope>NUCLEOTIDE SEQUENCE [LARGE SCALE GENOMIC DNA]</scope>
    <source>
        <strain evidence="1 2">DSM 14925</strain>
    </source>
</reference>
<dbReference type="GO" id="GO:0005829">
    <property type="term" value="C:cytosol"/>
    <property type="evidence" value="ECO:0007669"/>
    <property type="project" value="TreeGrafter"/>
</dbReference>
<dbReference type="PANTHER" id="PTHR10000:SF8">
    <property type="entry name" value="HAD SUPERFAMILY HYDROLASE-LIKE, TYPE 3"/>
    <property type="match status" value="1"/>
</dbReference>
<dbReference type="SFLD" id="SFLDS00003">
    <property type="entry name" value="Haloacid_Dehalogenase"/>
    <property type="match status" value="1"/>
</dbReference>
<evidence type="ECO:0000313" key="1">
    <source>
        <dbReference type="EMBL" id="MBB5888137.1"/>
    </source>
</evidence>
<dbReference type="GO" id="GO:0000287">
    <property type="term" value="F:magnesium ion binding"/>
    <property type="evidence" value="ECO:0007669"/>
    <property type="project" value="TreeGrafter"/>
</dbReference>
<dbReference type="PROSITE" id="PS01229">
    <property type="entry name" value="COF_2"/>
    <property type="match status" value="1"/>
</dbReference>
<proteinExistence type="predicted"/>
<dbReference type="SFLD" id="SFLDG01140">
    <property type="entry name" value="C2.B:_Phosphomannomutase_and_P"/>
    <property type="match status" value="1"/>
</dbReference>
<dbReference type="CDD" id="cd07516">
    <property type="entry name" value="HAD_Pase"/>
    <property type="match status" value="1"/>
</dbReference>
<dbReference type="AlphaFoldDB" id="A0A841C764"/>
<dbReference type="InterPro" id="IPR000150">
    <property type="entry name" value="Cof"/>
</dbReference>
<protein>
    <recommendedName>
        <fullName evidence="3">Sugar-phosphatase</fullName>
    </recommendedName>
</protein>
<dbReference type="NCBIfam" id="TIGR01484">
    <property type="entry name" value="HAD-SF-IIB"/>
    <property type="match status" value="1"/>
</dbReference>
<dbReference type="InterPro" id="IPR006379">
    <property type="entry name" value="HAD-SF_hydro_IIB"/>
</dbReference>
<organism evidence="1 2">
    <name type="scientific">Lactovum miscens</name>
    <dbReference type="NCBI Taxonomy" id="190387"/>
    <lineage>
        <taxon>Bacteria</taxon>
        <taxon>Bacillati</taxon>
        <taxon>Bacillota</taxon>
        <taxon>Bacilli</taxon>
        <taxon>Lactobacillales</taxon>
        <taxon>Streptococcaceae</taxon>
        <taxon>Lactovum</taxon>
    </lineage>
</organism>
<keyword evidence="2" id="KW-1185">Reference proteome</keyword>
<accession>A0A841C764</accession>
<dbReference type="Gene3D" id="3.30.1240.10">
    <property type="match status" value="1"/>
</dbReference>
<evidence type="ECO:0008006" key="3">
    <source>
        <dbReference type="Google" id="ProtNLM"/>
    </source>
</evidence>